<proteinExistence type="predicted"/>
<reference evidence="1 2" key="1">
    <citation type="submission" date="2018-05" db="EMBL/GenBank/DDBJ databases">
        <title>Genomic Encyclopedia of Type Strains, Phase IV (KMG-IV): sequencing the most valuable type-strain genomes for metagenomic binning, comparative biology and taxonomic classification.</title>
        <authorList>
            <person name="Goeker M."/>
        </authorList>
    </citation>
    <scope>NUCLEOTIDE SEQUENCE [LARGE SCALE GENOMIC DNA]</scope>
    <source>
        <strain evidence="1 2">DSM 28579</strain>
    </source>
</reference>
<gene>
    <name evidence="1" type="ORF">C7377_1688</name>
</gene>
<dbReference type="Proteomes" id="UP000251835">
    <property type="component" value="Unassembled WGS sequence"/>
</dbReference>
<dbReference type="EMBL" id="QENZ01000005">
    <property type="protein sequence ID" value="PVX50042.1"/>
    <property type="molecule type" value="Genomic_DNA"/>
</dbReference>
<keyword evidence="2" id="KW-1185">Reference proteome</keyword>
<name>A0A7L4UNC4_BALHA</name>
<organism evidence="1 2">
    <name type="scientific">Balneicella halophila</name>
    <dbReference type="NCBI Taxonomy" id="1537566"/>
    <lineage>
        <taxon>Bacteria</taxon>
        <taxon>Pseudomonadati</taxon>
        <taxon>Bacteroidota</taxon>
        <taxon>Bacteroidia</taxon>
        <taxon>Bacteroidales</taxon>
        <taxon>Balneicellaceae</taxon>
        <taxon>Balneicella</taxon>
    </lineage>
</organism>
<accession>A0A7L4UNC4</accession>
<evidence type="ECO:0000313" key="2">
    <source>
        <dbReference type="Proteomes" id="UP000251835"/>
    </source>
</evidence>
<evidence type="ECO:0008006" key="3">
    <source>
        <dbReference type="Google" id="ProtNLM"/>
    </source>
</evidence>
<evidence type="ECO:0000313" key="1">
    <source>
        <dbReference type="EMBL" id="PVX50042.1"/>
    </source>
</evidence>
<protein>
    <recommendedName>
        <fullName evidence="3">SatD family protein</fullName>
    </recommendedName>
</protein>
<dbReference type="RefSeq" id="WP_116496901.1">
    <property type="nucleotide sequence ID" value="NZ_QENZ01000005.1"/>
</dbReference>
<dbReference type="OrthoDB" id="7064118at2"/>
<comment type="caution">
    <text evidence="1">The sequence shown here is derived from an EMBL/GenBank/DDBJ whole genome shotgun (WGS) entry which is preliminary data.</text>
</comment>
<dbReference type="AlphaFoldDB" id="A0A7L4UNC4"/>
<sequence>MIAVITGDIIASRKLVNQNKWMSPLKELLSTWGESPLDWKLERGDFFQIEVVQPKEVLKKVLEIKALIKKVKPLEEQKTSSSIDVRMAIGIGEKTYTGTSISENNGSAYIHSGEKFDSLKKEDVTIGIKSPWQDFDREMNLYLKLAGLFMDKWTLSSAELVEIVLKNPDATQEVIGEQLNIKQNSVSGRWYRAHIDELLAVEKMFQKKISNFIK</sequence>